<dbReference type="RefSeq" id="WP_186836037.1">
    <property type="nucleotide sequence ID" value="NZ_JACOPD010000001.1"/>
</dbReference>
<feature type="transmembrane region" description="Helical" evidence="1">
    <location>
        <begin position="12"/>
        <end position="30"/>
    </location>
</feature>
<proteinExistence type="predicted"/>
<evidence type="ECO:0000313" key="2">
    <source>
        <dbReference type="EMBL" id="MBC5679807.1"/>
    </source>
</evidence>
<dbReference type="EMBL" id="JACOPD010000001">
    <property type="protein sequence ID" value="MBC5679807.1"/>
    <property type="molecule type" value="Genomic_DNA"/>
</dbReference>
<keyword evidence="1" id="KW-0812">Transmembrane</keyword>
<keyword evidence="3" id="KW-1185">Reference proteome</keyword>
<evidence type="ECO:0000313" key="3">
    <source>
        <dbReference type="Proteomes" id="UP000628463"/>
    </source>
</evidence>
<protein>
    <submittedName>
        <fullName evidence="2">Uncharacterized protein</fullName>
    </submittedName>
</protein>
<sequence length="825" mass="92508">MKNKSFSGKYILYVIIFMVTAIVTFISMHYKTESAASVLMSEATLPVVMAKTEAGTLYNAMHGYTCEVDYSRLSTDLTLLPSDKKLAIAIDTYGESVSSISYKIRDSRDMSLIESTKVENFDSSPSRVETVLNIKNLISDEVKYILEITLNTKNHENVYYYTTVVSGMSDGIQEKLDYVIEFNKNTYDASNVNEISKYLETTASADNSNYGKINIYNSLDQVRWGDLHPFIESNIIPSLYESDGDTAVIAIDYTVGAGNDNDSYDTYTVHEYYRIRKTTRAMYLLNFERESNQVFDGRNDLLSSGKINLGIQPDSDIELMDDDKNNYTYFENEGSLWCYDKSSNTFTKVFAFASDDTDNIRERYERHKIKILDVTEDGNAQFIVYGYMNRGIHEGATGVSLYSYNYVSNETEELLFIPVNMSYEALCETVGDVAYVSDDRSFYIVLNDTMYSISLDSREVMTAIDKMSKGTYKVSGNGRIIAYSTNGELYNTDSIRVFNMERTNDYTIDAPPGDKLMVLGYVNTDFIYGIAHSTDIINDENGITTFPMYKVCIMNEDYELIKEYEQDGVYVSSANVDGLRINLDRVAKSDSGYSAVSVDQLINKDENNTSEHASFDIISTSLRKVEQVIVLPKGGGKPDSVITRAAGSVEYKENRTIDINDIHIGTCERYNVIGKGRYYSSYDDADKAIIAAAGNYGNVYDGENNIIWKRFKTSSYMIKGFSLSSSYGNSYAAASHAVESFMGSDKNLTRLTLKGISFENALSFVSDGKPVIAKTDDGYVVITAYDTANVTYIDASTGSEVTQTQANATKLFTQAGNIYVTYYKK</sequence>
<gene>
    <name evidence="2" type="ORF">H8S01_02365</name>
</gene>
<keyword evidence="1" id="KW-0472">Membrane</keyword>
<dbReference type="SUPFAM" id="SSF82171">
    <property type="entry name" value="DPP6 N-terminal domain-like"/>
    <property type="match status" value="1"/>
</dbReference>
<comment type="caution">
    <text evidence="2">The sequence shown here is derived from an EMBL/GenBank/DDBJ whole genome shotgun (WGS) entry which is preliminary data.</text>
</comment>
<accession>A0ABR7FX88</accession>
<evidence type="ECO:0000256" key="1">
    <source>
        <dbReference type="SAM" id="Phobius"/>
    </source>
</evidence>
<dbReference type="Proteomes" id="UP000628463">
    <property type="component" value="Unassembled WGS sequence"/>
</dbReference>
<organism evidence="2 3">
    <name type="scientific">Lachnospira hominis</name>
    <name type="common">ex Liu et al. 2021</name>
    <dbReference type="NCBI Taxonomy" id="2763051"/>
    <lineage>
        <taxon>Bacteria</taxon>
        <taxon>Bacillati</taxon>
        <taxon>Bacillota</taxon>
        <taxon>Clostridia</taxon>
        <taxon>Lachnospirales</taxon>
        <taxon>Lachnospiraceae</taxon>
        <taxon>Lachnospira</taxon>
    </lineage>
</organism>
<reference evidence="2 3" key="1">
    <citation type="submission" date="2020-08" db="EMBL/GenBank/DDBJ databases">
        <title>Genome public.</title>
        <authorList>
            <person name="Liu C."/>
            <person name="Sun Q."/>
        </authorList>
    </citation>
    <scope>NUCLEOTIDE SEQUENCE [LARGE SCALE GENOMIC DNA]</scope>
    <source>
        <strain evidence="2 3">NSJ-43</strain>
    </source>
</reference>
<name>A0ABR7FX88_9FIRM</name>
<keyword evidence="1" id="KW-1133">Transmembrane helix</keyword>